<evidence type="ECO:0000313" key="2">
    <source>
        <dbReference type="EMBL" id="AMO70095.1"/>
    </source>
</evidence>
<feature type="signal peptide" evidence="1">
    <location>
        <begin position="1"/>
        <end position="21"/>
    </location>
</feature>
<name>A0A127MA84_9GAMM</name>
<dbReference type="Pfam" id="PF07233">
    <property type="entry name" value="DUF1425"/>
    <property type="match status" value="1"/>
</dbReference>
<dbReference type="EMBL" id="CP014544">
    <property type="protein sequence ID" value="AMO70095.1"/>
    <property type="molecule type" value="Genomic_DNA"/>
</dbReference>
<sequence>MTILKRIMVVFGLALLVSACAGLRQGDDAPAWAAHVSYDGRYLDILELREWPDRETGTKLMLRAESKAMSTVRISFRVLWYRADGQPVTTVLGKWQERTIEPGQTVEIVQSGPGPEAVDYRFEIAEK</sequence>
<evidence type="ECO:0000313" key="3">
    <source>
        <dbReference type="Proteomes" id="UP000074119"/>
    </source>
</evidence>
<keyword evidence="1" id="KW-0732">Signal</keyword>
<dbReference type="KEGG" id="zal:AZF00_18080"/>
<dbReference type="Proteomes" id="UP000074119">
    <property type="component" value="Chromosome"/>
</dbReference>
<organism evidence="2 3">
    <name type="scientific">Zhongshania aliphaticivorans</name>
    <dbReference type="NCBI Taxonomy" id="1470434"/>
    <lineage>
        <taxon>Bacteria</taxon>
        <taxon>Pseudomonadati</taxon>
        <taxon>Pseudomonadota</taxon>
        <taxon>Gammaproteobacteria</taxon>
        <taxon>Cellvibrionales</taxon>
        <taxon>Spongiibacteraceae</taxon>
        <taxon>Zhongshania</taxon>
    </lineage>
</organism>
<feature type="chain" id="PRO_5007275230" description="DUF1425 domain-containing protein" evidence="1">
    <location>
        <begin position="22"/>
        <end position="127"/>
    </location>
</feature>
<dbReference type="InterPro" id="IPR010824">
    <property type="entry name" value="DUF1425"/>
</dbReference>
<dbReference type="AlphaFoldDB" id="A0A127MA84"/>
<gene>
    <name evidence="2" type="ORF">AZF00_18080</name>
</gene>
<accession>A0A127MA84</accession>
<dbReference type="RefSeq" id="WP_008252908.1">
    <property type="nucleotide sequence ID" value="NZ_CP014544.1"/>
</dbReference>
<reference evidence="2 3" key="1">
    <citation type="submission" date="2015-12" db="EMBL/GenBank/DDBJ databases">
        <authorList>
            <person name="Shamseldin A."/>
            <person name="Moawad H."/>
            <person name="Abd El-Rahim W.M."/>
            <person name="Sadowsky M.J."/>
        </authorList>
    </citation>
    <scope>NUCLEOTIDE SEQUENCE [LARGE SCALE GENOMIC DNA]</scope>
    <source>
        <strain evidence="2 3">SM2</strain>
    </source>
</reference>
<dbReference type="InterPro" id="IPR038483">
    <property type="entry name" value="YcfL-like_sf"/>
</dbReference>
<dbReference type="Gene3D" id="2.60.40.3230">
    <property type="match status" value="1"/>
</dbReference>
<protein>
    <recommendedName>
        <fullName evidence="4">DUF1425 domain-containing protein</fullName>
    </recommendedName>
</protein>
<dbReference type="STRING" id="1470434.AZF00_18080"/>
<evidence type="ECO:0008006" key="4">
    <source>
        <dbReference type="Google" id="ProtNLM"/>
    </source>
</evidence>
<evidence type="ECO:0000256" key="1">
    <source>
        <dbReference type="SAM" id="SignalP"/>
    </source>
</evidence>
<dbReference type="PROSITE" id="PS51257">
    <property type="entry name" value="PROKAR_LIPOPROTEIN"/>
    <property type="match status" value="1"/>
</dbReference>
<proteinExistence type="predicted"/>